<dbReference type="GO" id="GO:0005789">
    <property type="term" value="C:endoplasmic reticulum membrane"/>
    <property type="evidence" value="ECO:0007669"/>
    <property type="project" value="UniProtKB-SubCell"/>
</dbReference>
<reference evidence="12" key="1">
    <citation type="journal article" date="2020" name="Cell">
        <title>Large-Scale Comparative Analyses of Tick Genomes Elucidate Their Genetic Diversity and Vector Capacities.</title>
        <authorList>
            <consortium name="Tick Genome and Microbiome Consortium (TIGMIC)"/>
            <person name="Jia N."/>
            <person name="Wang J."/>
            <person name="Shi W."/>
            <person name="Du L."/>
            <person name="Sun Y."/>
            <person name="Zhan W."/>
            <person name="Jiang J.F."/>
            <person name="Wang Q."/>
            <person name="Zhang B."/>
            <person name="Ji P."/>
            <person name="Bell-Sakyi L."/>
            <person name="Cui X.M."/>
            <person name="Yuan T.T."/>
            <person name="Jiang B.G."/>
            <person name="Yang W.F."/>
            <person name="Lam T.T."/>
            <person name="Chang Q.C."/>
            <person name="Ding S.J."/>
            <person name="Wang X.J."/>
            <person name="Zhu J.G."/>
            <person name="Ruan X.D."/>
            <person name="Zhao L."/>
            <person name="Wei J.T."/>
            <person name="Ye R.Z."/>
            <person name="Que T.C."/>
            <person name="Du C.H."/>
            <person name="Zhou Y.H."/>
            <person name="Cheng J.X."/>
            <person name="Dai P.F."/>
            <person name="Guo W.B."/>
            <person name="Han X.H."/>
            <person name="Huang E.J."/>
            <person name="Li L.F."/>
            <person name="Wei W."/>
            <person name="Gao Y.C."/>
            <person name="Liu J.Z."/>
            <person name="Shao H.Z."/>
            <person name="Wang X."/>
            <person name="Wang C.C."/>
            <person name="Yang T.C."/>
            <person name="Huo Q.B."/>
            <person name="Li W."/>
            <person name="Chen H.Y."/>
            <person name="Chen S.E."/>
            <person name="Zhou L.G."/>
            <person name="Ni X.B."/>
            <person name="Tian J.H."/>
            <person name="Sheng Y."/>
            <person name="Liu T."/>
            <person name="Pan Y.S."/>
            <person name="Xia L.Y."/>
            <person name="Li J."/>
            <person name="Zhao F."/>
            <person name="Cao W.C."/>
        </authorList>
    </citation>
    <scope>NUCLEOTIDE SEQUENCE</scope>
    <source>
        <strain evidence="12">Rmic-2018</strain>
    </source>
</reference>
<dbReference type="AlphaFoldDB" id="A0A9J6EJT3"/>
<comment type="subcellular location">
    <subcellularLocation>
        <location evidence="2">Endoplasmic reticulum membrane</location>
    </subcellularLocation>
</comment>
<dbReference type="GO" id="GO:0005506">
    <property type="term" value="F:iron ion binding"/>
    <property type="evidence" value="ECO:0007669"/>
    <property type="project" value="InterPro"/>
</dbReference>
<evidence type="ECO:0000256" key="9">
    <source>
        <dbReference type="PIRSR" id="PIRSR602401-1"/>
    </source>
</evidence>
<comment type="cofactor">
    <cofactor evidence="1 9">
        <name>heme</name>
        <dbReference type="ChEBI" id="CHEBI:30413"/>
    </cofactor>
</comment>
<evidence type="ECO:0000256" key="2">
    <source>
        <dbReference type="ARBA" id="ARBA00004586"/>
    </source>
</evidence>
<dbReference type="Proteomes" id="UP000821866">
    <property type="component" value="Chromosome 2"/>
</dbReference>
<dbReference type="InterPro" id="IPR002401">
    <property type="entry name" value="Cyt_P450_E_grp-I"/>
</dbReference>
<evidence type="ECO:0000313" key="13">
    <source>
        <dbReference type="Proteomes" id="UP000821866"/>
    </source>
</evidence>
<dbReference type="VEuPathDB" id="VectorBase:LOC119161234"/>
<comment type="caution">
    <text evidence="12">The sequence shown here is derived from an EMBL/GenBank/DDBJ whole genome shotgun (WGS) entry which is preliminary data.</text>
</comment>
<dbReference type="PROSITE" id="PS00086">
    <property type="entry name" value="CYTOCHROME_P450"/>
    <property type="match status" value="1"/>
</dbReference>
<dbReference type="PANTHER" id="PTHR24291:SF189">
    <property type="entry name" value="CYTOCHROME P450 4C3-RELATED"/>
    <property type="match status" value="1"/>
</dbReference>
<keyword evidence="5" id="KW-0256">Endoplasmic reticulum</keyword>
<dbReference type="InterPro" id="IPR017972">
    <property type="entry name" value="Cyt_P450_CS"/>
</dbReference>
<dbReference type="SUPFAM" id="SSF48264">
    <property type="entry name" value="Cytochrome P450"/>
    <property type="match status" value="1"/>
</dbReference>
<evidence type="ECO:0000256" key="7">
    <source>
        <dbReference type="ARBA" id="ARBA00023033"/>
    </source>
</evidence>
<keyword evidence="11" id="KW-1133">Transmembrane helix</keyword>
<keyword evidence="6 9" id="KW-0408">Iron</keyword>
<evidence type="ECO:0000313" key="12">
    <source>
        <dbReference type="EMBL" id="KAH8034296.1"/>
    </source>
</evidence>
<proteinExistence type="inferred from homology"/>
<keyword evidence="7 10" id="KW-0503">Monooxygenase</keyword>
<keyword evidence="9 10" id="KW-0479">Metal-binding</keyword>
<protein>
    <recommendedName>
        <fullName evidence="14">Cytochrome</fullName>
    </recommendedName>
</protein>
<dbReference type="GO" id="GO:0020037">
    <property type="term" value="F:heme binding"/>
    <property type="evidence" value="ECO:0007669"/>
    <property type="project" value="InterPro"/>
</dbReference>
<feature type="transmembrane region" description="Helical" evidence="11">
    <location>
        <begin position="6"/>
        <end position="30"/>
    </location>
</feature>
<evidence type="ECO:0000256" key="3">
    <source>
        <dbReference type="ARBA" id="ARBA00010617"/>
    </source>
</evidence>
<evidence type="ECO:0000256" key="4">
    <source>
        <dbReference type="ARBA" id="ARBA00022617"/>
    </source>
</evidence>
<keyword evidence="8 11" id="KW-0472">Membrane</keyword>
<evidence type="ECO:0000256" key="11">
    <source>
        <dbReference type="SAM" id="Phobius"/>
    </source>
</evidence>
<keyword evidence="4 9" id="KW-0349">Heme</keyword>
<dbReference type="PRINTS" id="PR00463">
    <property type="entry name" value="EP450I"/>
</dbReference>
<dbReference type="GO" id="GO:0004497">
    <property type="term" value="F:monooxygenase activity"/>
    <property type="evidence" value="ECO:0007669"/>
    <property type="project" value="UniProtKB-KW"/>
</dbReference>
<dbReference type="Pfam" id="PF00067">
    <property type="entry name" value="p450"/>
    <property type="match status" value="1"/>
</dbReference>
<accession>A0A9J6EJT3</accession>
<reference evidence="12" key="2">
    <citation type="submission" date="2021-09" db="EMBL/GenBank/DDBJ databases">
        <authorList>
            <person name="Jia N."/>
            <person name="Wang J."/>
            <person name="Shi W."/>
            <person name="Du L."/>
            <person name="Sun Y."/>
            <person name="Zhan W."/>
            <person name="Jiang J."/>
            <person name="Wang Q."/>
            <person name="Zhang B."/>
            <person name="Ji P."/>
            <person name="Sakyi L.B."/>
            <person name="Cui X."/>
            <person name="Yuan T."/>
            <person name="Jiang B."/>
            <person name="Yang W."/>
            <person name="Lam T.T.-Y."/>
            <person name="Chang Q."/>
            <person name="Ding S."/>
            <person name="Wang X."/>
            <person name="Zhu J."/>
            <person name="Ruan X."/>
            <person name="Zhao L."/>
            <person name="Wei J."/>
            <person name="Que T."/>
            <person name="Du C."/>
            <person name="Cheng J."/>
            <person name="Dai P."/>
            <person name="Han X."/>
            <person name="Huang E."/>
            <person name="Gao Y."/>
            <person name="Liu J."/>
            <person name="Shao H."/>
            <person name="Ye R."/>
            <person name="Li L."/>
            <person name="Wei W."/>
            <person name="Wang X."/>
            <person name="Wang C."/>
            <person name="Huo Q."/>
            <person name="Li W."/>
            <person name="Guo W."/>
            <person name="Chen H."/>
            <person name="Chen S."/>
            <person name="Zhou L."/>
            <person name="Zhou L."/>
            <person name="Ni X."/>
            <person name="Tian J."/>
            <person name="Zhou Y."/>
            <person name="Sheng Y."/>
            <person name="Liu T."/>
            <person name="Pan Y."/>
            <person name="Xia L."/>
            <person name="Li J."/>
            <person name="Zhao F."/>
            <person name="Cao W."/>
        </authorList>
    </citation>
    <scope>NUCLEOTIDE SEQUENCE</scope>
    <source>
        <strain evidence="12">Rmic-2018</strain>
        <tissue evidence="12">Larvae</tissue>
    </source>
</reference>
<evidence type="ECO:0000256" key="6">
    <source>
        <dbReference type="ARBA" id="ARBA00023004"/>
    </source>
</evidence>
<keyword evidence="13" id="KW-1185">Reference proteome</keyword>
<organism evidence="12 13">
    <name type="scientific">Rhipicephalus microplus</name>
    <name type="common">Cattle tick</name>
    <name type="synonym">Boophilus microplus</name>
    <dbReference type="NCBI Taxonomy" id="6941"/>
    <lineage>
        <taxon>Eukaryota</taxon>
        <taxon>Metazoa</taxon>
        <taxon>Ecdysozoa</taxon>
        <taxon>Arthropoda</taxon>
        <taxon>Chelicerata</taxon>
        <taxon>Arachnida</taxon>
        <taxon>Acari</taxon>
        <taxon>Parasitiformes</taxon>
        <taxon>Ixodida</taxon>
        <taxon>Ixodoidea</taxon>
        <taxon>Ixodidae</taxon>
        <taxon>Rhipicephalinae</taxon>
        <taxon>Rhipicephalus</taxon>
        <taxon>Boophilus</taxon>
    </lineage>
</organism>
<comment type="similarity">
    <text evidence="3 10">Belongs to the cytochrome P450 family.</text>
</comment>
<evidence type="ECO:0000256" key="10">
    <source>
        <dbReference type="RuleBase" id="RU000461"/>
    </source>
</evidence>
<feature type="binding site" description="axial binding residue" evidence="9">
    <location>
        <position position="264"/>
    </location>
    <ligand>
        <name>heme</name>
        <dbReference type="ChEBI" id="CHEBI:30413"/>
    </ligand>
    <ligandPart>
        <name>Fe</name>
        <dbReference type="ChEBI" id="CHEBI:18248"/>
    </ligandPart>
</feature>
<dbReference type="EMBL" id="JABSTU010000004">
    <property type="protein sequence ID" value="KAH8034296.1"/>
    <property type="molecule type" value="Genomic_DNA"/>
</dbReference>
<dbReference type="PANTHER" id="PTHR24291">
    <property type="entry name" value="CYTOCHROME P450 FAMILY 4"/>
    <property type="match status" value="1"/>
</dbReference>
<keyword evidence="11" id="KW-0812">Transmembrane</keyword>
<sequence length="334" mass="38474">MSASAAVHYVLIIGKLVAAIGLAIIIYLCAKLTCQWIRMYYYLRHVPRVKEKWPFSLLLDTWMALRKMDRNLPITAKFFNYLEDITSKVYEQDVAIAYYGPQPFLLGVSPTVFEAILSSNVNLNKSFIYRMMKPWMGNGVLTSLAASIISRVLKVFNWSDTLYYMTQEGKSFLKKARYIREYNEKESLRLYPPVPLVARNIDEDMRIGKYTIPKGTVAACAIYFLHRHPKVYKDPNTFMPERFMDNRNVSPFAFVPFSAGSRNCIGQRFAQLEEKIMLTHILRNFRVESLRSVLKGYLSLRLPSQPRPTSLFFLRSIGSIPVFAFHTRVGAANG</sequence>
<dbReference type="InterPro" id="IPR001128">
    <property type="entry name" value="Cyt_P450"/>
</dbReference>
<evidence type="ECO:0000256" key="8">
    <source>
        <dbReference type="ARBA" id="ARBA00023136"/>
    </source>
</evidence>
<dbReference type="GO" id="GO:0016705">
    <property type="term" value="F:oxidoreductase activity, acting on paired donors, with incorporation or reduction of molecular oxygen"/>
    <property type="evidence" value="ECO:0007669"/>
    <property type="project" value="InterPro"/>
</dbReference>
<evidence type="ECO:0000256" key="5">
    <source>
        <dbReference type="ARBA" id="ARBA00022824"/>
    </source>
</evidence>
<keyword evidence="10" id="KW-0560">Oxidoreductase</keyword>
<dbReference type="InterPro" id="IPR050196">
    <property type="entry name" value="Cytochrome_P450_Monoox"/>
</dbReference>
<name>A0A9J6EJT3_RHIMP</name>
<evidence type="ECO:0000256" key="1">
    <source>
        <dbReference type="ARBA" id="ARBA00001971"/>
    </source>
</evidence>
<evidence type="ECO:0008006" key="14">
    <source>
        <dbReference type="Google" id="ProtNLM"/>
    </source>
</evidence>
<dbReference type="Gene3D" id="1.10.630.10">
    <property type="entry name" value="Cytochrome P450"/>
    <property type="match status" value="1"/>
</dbReference>
<gene>
    <name evidence="12" type="ORF">HPB51_022749</name>
</gene>
<dbReference type="InterPro" id="IPR036396">
    <property type="entry name" value="Cyt_P450_sf"/>
</dbReference>